<protein>
    <recommendedName>
        <fullName evidence="3">Small RNA 2'-O-methyltransferase</fullName>
        <ecNumber evidence="11">2.1.1.386</ecNumber>
    </recommendedName>
</protein>
<organism evidence="16 17">
    <name type="scientific">Ktedonosporobacter rubrisoli</name>
    <dbReference type="NCBI Taxonomy" id="2509675"/>
    <lineage>
        <taxon>Bacteria</taxon>
        <taxon>Bacillati</taxon>
        <taxon>Chloroflexota</taxon>
        <taxon>Ktedonobacteria</taxon>
        <taxon>Ktedonobacterales</taxon>
        <taxon>Ktedonosporobacteraceae</taxon>
        <taxon>Ktedonosporobacter</taxon>
    </lineage>
</organism>
<dbReference type="GO" id="GO:0046872">
    <property type="term" value="F:metal ion binding"/>
    <property type="evidence" value="ECO:0007669"/>
    <property type="project" value="UniProtKB-KW"/>
</dbReference>
<dbReference type="NCBIfam" id="TIGR04074">
    <property type="entry name" value="bacter_Hen1"/>
    <property type="match status" value="1"/>
</dbReference>
<dbReference type="InterPro" id="IPR024026">
    <property type="entry name" value="3'-RNA_MeTfrase_Hen1_bac"/>
</dbReference>
<keyword evidence="4 16" id="KW-0489">Methyltransferase</keyword>
<dbReference type="GO" id="GO:0003723">
    <property type="term" value="F:RNA binding"/>
    <property type="evidence" value="ECO:0007669"/>
    <property type="project" value="UniProtKB-KW"/>
</dbReference>
<evidence type="ECO:0000256" key="7">
    <source>
        <dbReference type="ARBA" id="ARBA00022723"/>
    </source>
</evidence>
<evidence type="ECO:0000256" key="10">
    <source>
        <dbReference type="ARBA" id="ARBA00023158"/>
    </source>
</evidence>
<reference evidence="16 17" key="1">
    <citation type="submission" date="2019-01" db="EMBL/GenBank/DDBJ databases">
        <title>Ktedonosporobacter rubrisoli SCAWS-G2.</title>
        <authorList>
            <person name="Huang Y."/>
            <person name="Yan B."/>
        </authorList>
    </citation>
    <scope>NUCLEOTIDE SEQUENCE [LARGE SCALE GENOMIC DNA]</scope>
    <source>
        <strain evidence="16 17">SCAWS-G2</strain>
    </source>
</reference>
<evidence type="ECO:0000256" key="8">
    <source>
        <dbReference type="ARBA" id="ARBA00022842"/>
    </source>
</evidence>
<keyword evidence="17" id="KW-1185">Reference proteome</keyword>
<comment type="catalytic activity">
    <reaction evidence="12">
        <text>small RNA 3'-end nucleotide + S-adenosyl-L-methionine = small RNA 3'-end 2'-O-methylnucleotide + S-adenosyl-L-homocysteine + H(+)</text>
        <dbReference type="Rhea" id="RHEA:37887"/>
        <dbReference type="Rhea" id="RHEA-COMP:10415"/>
        <dbReference type="Rhea" id="RHEA-COMP:10416"/>
        <dbReference type="ChEBI" id="CHEBI:15378"/>
        <dbReference type="ChEBI" id="CHEBI:57856"/>
        <dbReference type="ChEBI" id="CHEBI:59789"/>
        <dbReference type="ChEBI" id="CHEBI:74896"/>
        <dbReference type="ChEBI" id="CHEBI:74898"/>
        <dbReference type="EC" id="2.1.1.386"/>
    </reaction>
</comment>
<feature type="compositionally biased region" description="Acidic residues" evidence="13">
    <location>
        <begin position="248"/>
        <end position="259"/>
    </location>
</feature>
<dbReference type="EMBL" id="CP035758">
    <property type="protein sequence ID" value="QBD83196.1"/>
    <property type="molecule type" value="Genomic_DNA"/>
</dbReference>
<comment type="similarity">
    <text evidence="2">Belongs to the methyltransferase superfamily. HEN1 family.</text>
</comment>
<evidence type="ECO:0000256" key="12">
    <source>
        <dbReference type="ARBA" id="ARBA00048418"/>
    </source>
</evidence>
<accession>A0A4P6K6G9</accession>
<sequence>MLLTITTTYQPATDLGYLLHKNPARVQLFSLPFGQAHIFYPEASQERCTAALLVDVDTIRLVRGRDKAVALKHYVNDRAYATSSFLSVAIASVFGSALNGHCTQRPELVTQQLPLQARLIALPCALGEGLLRRLFEPLGYALEVQSYPLDEQHVEWGMSPYYTLTLSATCCLSELLSHLYVLIPVLDNDKHYWIGADEVDKLLRHGKGWLETHPERRQIVWRYLRRRHDLIRDALTRLVPEEEKEAQSDVEEEKEDGTAEDGQVKTMSLHDVRLQTVLAMLQSCGAHSVLDLGCGEGKLLKLLLQDKTFERILGLDISYQALEKARRRLHFGKLSMQQKKRLALVHGALTYRDKRLEGFDAAAVVEVIEHLDQARLAAFERVLFEFAHPATVIITTPNAEYNTNIATLAPGQLRHKDHRFEWTRQEFERWATRVAERYGYNVQISLLARPAAQGAWTSSASPAESIETAEEQSPEVVSSGAPTQMGVFTRKG</sequence>
<evidence type="ECO:0000256" key="3">
    <source>
        <dbReference type="ARBA" id="ARBA00021330"/>
    </source>
</evidence>
<dbReference type="InterPro" id="IPR029063">
    <property type="entry name" value="SAM-dependent_MTases_sf"/>
</dbReference>
<evidence type="ECO:0000256" key="11">
    <source>
        <dbReference type="ARBA" id="ARBA00035025"/>
    </source>
</evidence>
<feature type="domain" description="Methyltransferase type 12" evidence="14">
    <location>
        <begin position="290"/>
        <end position="381"/>
    </location>
</feature>
<keyword evidence="7" id="KW-0479">Metal-binding</keyword>
<keyword evidence="5 16" id="KW-0808">Transferase</keyword>
<evidence type="ECO:0000256" key="13">
    <source>
        <dbReference type="SAM" id="MobiDB-lite"/>
    </source>
</evidence>
<dbReference type="GO" id="GO:0031047">
    <property type="term" value="P:regulatory ncRNA-mediated gene silencing"/>
    <property type="evidence" value="ECO:0007669"/>
    <property type="project" value="UniProtKB-KW"/>
</dbReference>
<dbReference type="Pfam" id="PF08242">
    <property type="entry name" value="Methyltransf_12"/>
    <property type="match status" value="1"/>
</dbReference>
<keyword evidence="9" id="KW-0694">RNA-binding</keyword>
<evidence type="ECO:0000256" key="5">
    <source>
        <dbReference type="ARBA" id="ARBA00022679"/>
    </source>
</evidence>
<dbReference type="GO" id="GO:0090486">
    <property type="term" value="F:small RNA 2'-O-methyltransferase activity"/>
    <property type="evidence" value="ECO:0007669"/>
    <property type="project" value="UniProtKB-EC"/>
</dbReference>
<evidence type="ECO:0000313" key="17">
    <source>
        <dbReference type="Proteomes" id="UP000290365"/>
    </source>
</evidence>
<dbReference type="Gene3D" id="3.30.1610.20">
    <property type="entry name" value="Hen1, N-terminal domain"/>
    <property type="match status" value="1"/>
</dbReference>
<dbReference type="Proteomes" id="UP000290365">
    <property type="component" value="Chromosome"/>
</dbReference>
<evidence type="ECO:0000256" key="9">
    <source>
        <dbReference type="ARBA" id="ARBA00022884"/>
    </source>
</evidence>
<proteinExistence type="inferred from homology"/>
<dbReference type="Pfam" id="PF12623">
    <property type="entry name" value="Hen1_L"/>
    <property type="match status" value="1"/>
</dbReference>
<evidence type="ECO:0000256" key="4">
    <source>
        <dbReference type="ARBA" id="ARBA00022603"/>
    </source>
</evidence>
<dbReference type="CDD" id="cd02440">
    <property type="entry name" value="AdoMet_MTases"/>
    <property type="match status" value="1"/>
</dbReference>
<dbReference type="Gene3D" id="3.40.50.150">
    <property type="entry name" value="Vaccinia Virus protein VP39"/>
    <property type="match status" value="1"/>
</dbReference>
<keyword evidence="6" id="KW-0949">S-adenosyl-L-methionine</keyword>
<feature type="region of interest" description="Disordered" evidence="13">
    <location>
        <begin position="459"/>
        <end position="492"/>
    </location>
</feature>
<feature type="region of interest" description="Disordered" evidence="13">
    <location>
        <begin position="242"/>
        <end position="262"/>
    </location>
</feature>
<gene>
    <name evidence="16" type="ORF">EPA93_47450</name>
</gene>
<dbReference type="PANTHER" id="PTHR21404:SF3">
    <property type="entry name" value="SMALL RNA 2'-O-METHYLTRANSFERASE"/>
    <property type="match status" value="1"/>
</dbReference>
<evidence type="ECO:0000256" key="2">
    <source>
        <dbReference type="ARBA" id="ARBA00009026"/>
    </source>
</evidence>
<evidence type="ECO:0000259" key="15">
    <source>
        <dbReference type="Pfam" id="PF12623"/>
    </source>
</evidence>
<dbReference type="InterPro" id="IPR024740">
    <property type="entry name" value="Hen1_N"/>
</dbReference>
<dbReference type="SUPFAM" id="SSF53335">
    <property type="entry name" value="S-adenosyl-L-methionine-dependent methyltransferases"/>
    <property type="match status" value="1"/>
</dbReference>
<dbReference type="RefSeq" id="WP_129894262.1">
    <property type="nucleotide sequence ID" value="NZ_CP035758.1"/>
</dbReference>
<dbReference type="InterPro" id="IPR038546">
    <property type="entry name" value="Hen1_N_sf"/>
</dbReference>
<dbReference type="PANTHER" id="PTHR21404">
    <property type="entry name" value="HEN1"/>
    <property type="match status" value="1"/>
</dbReference>
<name>A0A4P6K6G9_KTERU</name>
<feature type="domain" description="Hen1 N-terminal" evidence="15">
    <location>
        <begin position="1"/>
        <end position="238"/>
    </location>
</feature>
<dbReference type="AlphaFoldDB" id="A0A4P6K6G9"/>
<comment type="cofactor">
    <cofactor evidence="1">
        <name>Mg(2+)</name>
        <dbReference type="ChEBI" id="CHEBI:18420"/>
    </cofactor>
</comment>
<dbReference type="OrthoDB" id="626362at2"/>
<evidence type="ECO:0000313" key="16">
    <source>
        <dbReference type="EMBL" id="QBD83196.1"/>
    </source>
</evidence>
<evidence type="ECO:0000256" key="6">
    <source>
        <dbReference type="ARBA" id="ARBA00022691"/>
    </source>
</evidence>
<dbReference type="InterPro" id="IPR026610">
    <property type="entry name" value="Hen1"/>
</dbReference>
<dbReference type="EC" id="2.1.1.386" evidence="11"/>
<dbReference type="InterPro" id="IPR013217">
    <property type="entry name" value="Methyltransf_12"/>
</dbReference>
<keyword evidence="8" id="KW-0460">Magnesium</keyword>
<keyword evidence="10" id="KW-0943">RNA-mediated gene silencing</keyword>
<evidence type="ECO:0000259" key="14">
    <source>
        <dbReference type="Pfam" id="PF08242"/>
    </source>
</evidence>
<dbReference type="GO" id="GO:0001510">
    <property type="term" value="P:RNA methylation"/>
    <property type="evidence" value="ECO:0007669"/>
    <property type="project" value="InterPro"/>
</dbReference>
<evidence type="ECO:0000256" key="1">
    <source>
        <dbReference type="ARBA" id="ARBA00001946"/>
    </source>
</evidence>
<dbReference type="KEGG" id="kbs:EPA93_47450"/>